<evidence type="ECO:0000313" key="1">
    <source>
        <dbReference type="EMBL" id="TFB00446.1"/>
    </source>
</evidence>
<reference evidence="1 2" key="1">
    <citation type="submission" date="2018-01" db="EMBL/GenBank/DDBJ databases">
        <title>Genome characterization of the sugarcane-associated fungus Trichoderma ghanense CCMA-1212 and their application in lignocelulose bioconversion.</title>
        <authorList>
            <person name="Steindorff A.S."/>
            <person name="Mendes T.D."/>
            <person name="Vilela E.S.D."/>
            <person name="Rodrigues D.S."/>
            <person name="Formighieri E.F."/>
            <person name="Melo I.S."/>
            <person name="Favaro L.C.L."/>
        </authorList>
    </citation>
    <scope>NUCLEOTIDE SEQUENCE [LARGE SCALE GENOMIC DNA]</scope>
    <source>
        <strain evidence="1 2">CCMA-1212</strain>
    </source>
</reference>
<sequence>MALTIDSDASLHVHLLEVLQNATQASFTSSNILAIPHLESKTERECILIRKRILSYLDIGDLNRAVHASPLLLQAFRPRRKQLLLCALFNTLGTTVLEAFAVYRTTSLESQASCDEEKVVSFLQALEQHRRRPSLTFELCTFFSEDDLVQMATFHNKVVRPHVQHLMSLETDSSNAGEPFPDERAALVRLSFYRKILHDALGLLQGQSTDLPSVVAGCGALGGDLGTGISPNQALPQQLRHMSDDASPMTLITSRAIGRSRNML</sequence>
<keyword evidence="2" id="KW-1185">Reference proteome</keyword>
<dbReference type="RefSeq" id="XP_073556647.1">
    <property type="nucleotide sequence ID" value="XM_073704895.1"/>
</dbReference>
<name>A0ABY2GY00_9HYPO</name>
<dbReference type="GeneID" id="300579345"/>
<dbReference type="Proteomes" id="UP001642720">
    <property type="component" value="Unassembled WGS sequence"/>
</dbReference>
<gene>
    <name evidence="1" type="ORF">CCMA1212_007732</name>
</gene>
<organism evidence="1 2">
    <name type="scientific">Trichoderma ghanense</name>
    <dbReference type="NCBI Taxonomy" id="65468"/>
    <lineage>
        <taxon>Eukaryota</taxon>
        <taxon>Fungi</taxon>
        <taxon>Dikarya</taxon>
        <taxon>Ascomycota</taxon>
        <taxon>Pezizomycotina</taxon>
        <taxon>Sordariomycetes</taxon>
        <taxon>Hypocreomycetidae</taxon>
        <taxon>Hypocreales</taxon>
        <taxon>Hypocreaceae</taxon>
        <taxon>Trichoderma</taxon>
    </lineage>
</organism>
<evidence type="ECO:0008006" key="3">
    <source>
        <dbReference type="Google" id="ProtNLM"/>
    </source>
</evidence>
<proteinExistence type="predicted"/>
<accession>A0ABY2GY00</accession>
<comment type="caution">
    <text evidence="1">The sequence shown here is derived from an EMBL/GenBank/DDBJ whole genome shotgun (WGS) entry which is preliminary data.</text>
</comment>
<protein>
    <recommendedName>
        <fullName evidence="3">CTLH domain-containing protein</fullName>
    </recommendedName>
</protein>
<dbReference type="EMBL" id="PPTA01000011">
    <property type="protein sequence ID" value="TFB00446.1"/>
    <property type="molecule type" value="Genomic_DNA"/>
</dbReference>
<evidence type="ECO:0000313" key="2">
    <source>
        <dbReference type="Proteomes" id="UP001642720"/>
    </source>
</evidence>